<sequence length="254" mass="28052">MSASRLLSPLPDLIAQRGNAEEYPENTLPALRSALDLGARHVAFDVQLSADRQPVLLNDANLKRMTGLDRSALAMTWPQLAEVSVSEPDRFQQKYTDIGVPTLAQAVSLIGTHPAVTAFVEIKRASLRVFGADVVVRKICEVLKPVVRQCVLVSRDLAAVHHVRQISSYRVGWILSEYSNLSALKSEALVPDYLLCDQELLTDTSAQLWRGPWRWAILNVSSREAAAQLAARGARLVATTAYRKVLREFKSNAP</sequence>
<dbReference type="GO" id="GO:0006629">
    <property type="term" value="P:lipid metabolic process"/>
    <property type="evidence" value="ECO:0007669"/>
    <property type="project" value="InterPro"/>
</dbReference>
<protein>
    <recommendedName>
        <fullName evidence="1">GP-PDE domain-containing protein</fullName>
    </recommendedName>
</protein>
<dbReference type="EMBL" id="BLJN01000001">
    <property type="protein sequence ID" value="GFE78014.1"/>
    <property type="molecule type" value="Genomic_DNA"/>
</dbReference>
<dbReference type="Gene3D" id="3.20.20.190">
    <property type="entry name" value="Phosphatidylinositol (PI) phosphodiesterase"/>
    <property type="match status" value="1"/>
</dbReference>
<keyword evidence="3" id="KW-1185">Reference proteome</keyword>
<feature type="domain" description="GP-PDE" evidence="1">
    <location>
        <begin position="11"/>
        <end position="254"/>
    </location>
</feature>
<organism evidence="2 3">
    <name type="scientific">Steroidobacter agaridevorans</name>
    <dbReference type="NCBI Taxonomy" id="2695856"/>
    <lineage>
        <taxon>Bacteria</taxon>
        <taxon>Pseudomonadati</taxon>
        <taxon>Pseudomonadota</taxon>
        <taxon>Gammaproteobacteria</taxon>
        <taxon>Steroidobacterales</taxon>
        <taxon>Steroidobacteraceae</taxon>
        <taxon>Steroidobacter</taxon>
    </lineage>
</organism>
<dbReference type="PANTHER" id="PTHR46211">
    <property type="entry name" value="GLYCEROPHOSPHORYL DIESTER PHOSPHODIESTERASE"/>
    <property type="match status" value="1"/>
</dbReference>
<evidence type="ECO:0000259" key="1">
    <source>
        <dbReference type="PROSITE" id="PS51704"/>
    </source>
</evidence>
<evidence type="ECO:0000313" key="2">
    <source>
        <dbReference type="EMBL" id="GFE78014.1"/>
    </source>
</evidence>
<dbReference type="RefSeq" id="WP_161809956.1">
    <property type="nucleotide sequence ID" value="NZ_BLJN01000001.1"/>
</dbReference>
<evidence type="ECO:0000313" key="3">
    <source>
        <dbReference type="Proteomes" id="UP000445000"/>
    </source>
</evidence>
<dbReference type="GO" id="GO:0008081">
    <property type="term" value="F:phosphoric diester hydrolase activity"/>
    <property type="evidence" value="ECO:0007669"/>
    <property type="project" value="InterPro"/>
</dbReference>
<gene>
    <name evidence="2" type="ORF">GCM10011487_00140</name>
</gene>
<comment type="caution">
    <text evidence="2">The sequence shown here is derived from an EMBL/GenBank/DDBJ whole genome shotgun (WGS) entry which is preliminary data.</text>
</comment>
<name>A0A829Y487_9GAMM</name>
<dbReference type="PANTHER" id="PTHR46211:SF1">
    <property type="entry name" value="GLYCEROPHOSPHODIESTER PHOSPHODIESTERASE, CYTOPLASMIC"/>
    <property type="match status" value="1"/>
</dbReference>
<dbReference type="AlphaFoldDB" id="A0A829Y487"/>
<dbReference type="Pfam" id="PF03009">
    <property type="entry name" value="GDPD"/>
    <property type="match status" value="1"/>
</dbReference>
<dbReference type="InterPro" id="IPR017946">
    <property type="entry name" value="PLC-like_Pdiesterase_TIM-brl"/>
</dbReference>
<dbReference type="Proteomes" id="UP000445000">
    <property type="component" value="Unassembled WGS sequence"/>
</dbReference>
<reference evidence="3" key="1">
    <citation type="submission" date="2020-01" db="EMBL/GenBank/DDBJ databases">
        <title>'Steroidobacter agaridevorans' sp. nov., agar-degrading bacteria isolated from rhizosphere soils.</title>
        <authorList>
            <person name="Ikenaga M."/>
            <person name="Kataoka M."/>
            <person name="Murouchi A."/>
            <person name="Katsuragi S."/>
            <person name="Sakai M."/>
        </authorList>
    </citation>
    <scope>NUCLEOTIDE SEQUENCE [LARGE SCALE GENOMIC DNA]</scope>
    <source>
        <strain evidence="3">YU21-B</strain>
    </source>
</reference>
<dbReference type="SUPFAM" id="SSF51695">
    <property type="entry name" value="PLC-like phosphodiesterases"/>
    <property type="match status" value="1"/>
</dbReference>
<proteinExistence type="predicted"/>
<dbReference type="PROSITE" id="PS51704">
    <property type="entry name" value="GP_PDE"/>
    <property type="match status" value="1"/>
</dbReference>
<accession>A0A829Y487</accession>
<dbReference type="InterPro" id="IPR030395">
    <property type="entry name" value="GP_PDE_dom"/>
</dbReference>